<feature type="compositionally biased region" description="Low complexity" evidence="13">
    <location>
        <begin position="179"/>
        <end position="195"/>
    </location>
</feature>
<dbReference type="InterPro" id="IPR022684">
    <property type="entry name" value="Calpain_cysteine_protease"/>
</dbReference>
<feature type="domain" description="RanBP2-type" evidence="14">
    <location>
        <begin position="447"/>
        <end position="476"/>
    </location>
</feature>
<evidence type="ECO:0000256" key="7">
    <source>
        <dbReference type="ARBA" id="ARBA00022801"/>
    </source>
</evidence>
<dbReference type="InterPro" id="IPR036443">
    <property type="entry name" value="Znf_RanBP2_sf"/>
</dbReference>
<dbReference type="PROSITE" id="PS01358">
    <property type="entry name" value="ZF_RANBP2_1"/>
    <property type="match status" value="6"/>
</dbReference>
<evidence type="ECO:0000259" key="14">
    <source>
        <dbReference type="PROSITE" id="PS50199"/>
    </source>
</evidence>
<dbReference type="GO" id="GO:0005737">
    <property type="term" value="C:cytoplasm"/>
    <property type="evidence" value="ECO:0007669"/>
    <property type="project" value="TreeGrafter"/>
</dbReference>
<feature type="region of interest" description="Disordered" evidence="13">
    <location>
        <begin position="1259"/>
        <end position="1284"/>
    </location>
</feature>
<keyword evidence="7 11" id="KW-0378">Hydrolase</keyword>
<feature type="compositionally biased region" description="Pro residues" evidence="13">
    <location>
        <begin position="326"/>
        <end position="341"/>
    </location>
</feature>
<dbReference type="GO" id="GO:0008270">
    <property type="term" value="F:zinc ion binding"/>
    <property type="evidence" value="ECO:0007669"/>
    <property type="project" value="UniProtKB-KW"/>
</dbReference>
<dbReference type="FunFam" id="2.30.30.380:FF:000019">
    <property type="entry name" value="Calpain 15"/>
    <property type="match status" value="1"/>
</dbReference>
<dbReference type="PROSITE" id="PS50199">
    <property type="entry name" value="ZF_RANBP2_2"/>
    <property type="match status" value="5"/>
</dbReference>
<dbReference type="SMART" id="SM00230">
    <property type="entry name" value="CysPc"/>
    <property type="match status" value="1"/>
</dbReference>
<keyword evidence="6 12" id="KW-0863">Zinc-finger</keyword>
<dbReference type="EMBL" id="JAOPHQ010006015">
    <property type="protein sequence ID" value="KAK0133132.1"/>
    <property type="molecule type" value="Genomic_DNA"/>
</dbReference>
<feature type="region of interest" description="Disordered" evidence="13">
    <location>
        <begin position="563"/>
        <end position="594"/>
    </location>
</feature>
<feature type="domain" description="RanBP2-type" evidence="14">
    <location>
        <begin position="256"/>
        <end position="285"/>
    </location>
</feature>
<dbReference type="Gene3D" id="3.90.70.10">
    <property type="entry name" value="Cysteine proteinases"/>
    <property type="match status" value="1"/>
</dbReference>
<evidence type="ECO:0000256" key="11">
    <source>
        <dbReference type="PROSITE-ProRule" id="PRU00239"/>
    </source>
</evidence>
<dbReference type="PANTHER" id="PTHR10183:SF382">
    <property type="entry name" value="CALPAIN-15"/>
    <property type="match status" value="1"/>
</dbReference>
<dbReference type="PRINTS" id="PR00704">
    <property type="entry name" value="CALPAIN"/>
</dbReference>
<dbReference type="PANTHER" id="PTHR10183">
    <property type="entry name" value="CALPAIN"/>
    <property type="match status" value="1"/>
</dbReference>
<feature type="region of interest" description="Disordered" evidence="13">
    <location>
        <begin position="224"/>
        <end position="247"/>
    </location>
</feature>
<evidence type="ECO:0000256" key="3">
    <source>
        <dbReference type="ARBA" id="ARBA00022670"/>
    </source>
</evidence>
<comment type="caution">
    <text evidence="16">The sequence shown here is derived from an EMBL/GenBank/DDBJ whole genome shotgun (WGS) entry which is preliminary data.</text>
</comment>
<evidence type="ECO:0000256" key="13">
    <source>
        <dbReference type="SAM" id="MobiDB-lite"/>
    </source>
</evidence>
<evidence type="ECO:0000256" key="6">
    <source>
        <dbReference type="ARBA" id="ARBA00022771"/>
    </source>
</evidence>
<evidence type="ECO:0000256" key="4">
    <source>
        <dbReference type="ARBA" id="ARBA00022723"/>
    </source>
</evidence>
<feature type="compositionally biased region" description="Pro residues" evidence="13">
    <location>
        <begin position="370"/>
        <end position="392"/>
    </location>
</feature>
<dbReference type="Pfam" id="PF00641">
    <property type="entry name" value="Zn_ribbon_RanBP"/>
    <property type="match status" value="4"/>
</dbReference>
<keyword evidence="17" id="KW-1185">Reference proteome</keyword>
<feature type="compositionally biased region" description="Low complexity" evidence="13">
    <location>
        <begin position="437"/>
        <end position="446"/>
    </location>
</feature>
<dbReference type="PROSITE" id="PS50203">
    <property type="entry name" value="CALPAIN_CAT"/>
    <property type="match status" value="1"/>
</dbReference>
<keyword evidence="2" id="KW-0597">Phosphoprotein</keyword>
<dbReference type="Pfam" id="PF00648">
    <property type="entry name" value="Peptidase_C2"/>
    <property type="match status" value="1"/>
</dbReference>
<feature type="active site" evidence="10 11">
    <location>
        <position position="740"/>
    </location>
</feature>
<evidence type="ECO:0000256" key="1">
    <source>
        <dbReference type="ARBA" id="ARBA00007623"/>
    </source>
</evidence>
<feature type="compositionally biased region" description="Low complexity" evidence="13">
    <location>
        <begin position="582"/>
        <end position="594"/>
    </location>
</feature>
<keyword evidence="9" id="KW-0862">Zinc</keyword>
<feature type="domain" description="RanBP2-type" evidence="14">
    <location>
        <begin position="600"/>
        <end position="629"/>
    </location>
</feature>
<dbReference type="InterPro" id="IPR001300">
    <property type="entry name" value="Peptidase_C2_calpain_cat"/>
</dbReference>
<dbReference type="PROSITE" id="PS00139">
    <property type="entry name" value="THIOL_PROTEASE_CYS"/>
    <property type="match status" value="1"/>
</dbReference>
<dbReference type="GO" id="GO:0006508">
    <property type="term" value="P:proteolysis"/>
    <property type="evidence" value="ECO:0007669"/>
    <property type="project" value="UniProtKB-KW"/>
</dbReference>
<keyword evidence="4" id="KW-0479">Metal-binding</keyword>
<dbReference type="FunFam" id="3.90.70.10:FF:000010">
    <property type="entry name" value="Calpain 15"/>
    <property type="match status" value="1"/>
</dbReference>
<keyword evidence="3 11" id="KW-0645">Protease</keyword>
<dbReference type="Proteomes" id="UP001174136">
    <property type="component" value="Unassembled WGS sequence"/>
</dbReference>
<evidence type="ECO:0000256" key="10">
    <source>
        <dbReference type="PIRSR" id="PIRSR622684-1"/>
    </source>
</evidence>
<dbReference type="CDD" id="cd00044">
    <property type="entry name" value="CysPc"/>
    <property type="match status" value="1"/>
</dbReference>
<evidence type="ECO:0000256" key="2">
    <source>
        <dbReference type="ARBA" id="ARBA00022553"/>
    </source>
</evidence>
<dbReference type="GO" id="GO:0004198">
    <property type="term" value="F:calcium-dependent cysteine-type endopeptidase activity"/>
    <property type="evidence" value="ECO:0007669"/>
    <property type="project" value="InterPro"/>
</dbReference>
<evidence type="ECO:0000256" key="5">
    <source>
        <dbReference type="ARBA" id="ARBA00022737"/>
    </source>
</evidence>
<dbReference type="Gene3D" id="4.10.1060.10">
    <property type="entry name" value="Zinc finger, RanBP2-type"/>
    <property type="match status" value="2"/>
</dbReference>
<organism evidence="16 17">
    <name type="scientific">Merluccius polli</name>
    <name type="common">Benguela hake</name>
    <name type="synonym">Merluccius cadenati</name>
    <dbReference type="NCBI Taxonomy" id="89951"/>
    <lineage>
        <taxon>Eukaryota</taxon>
        <taxon>Metazoa</taxon>
        <taxon>Chordata</taxon>
        <taxon>Craniata</taxon>
        <taxon>Vertebrata</taxon>
        <taxon>Euteleostomi</taxon>
        <taxon>Actinopterygii</taxon>
        <taxon>Neopterygii</taxon>
        <taxon>Teleostei</taxon>
        <taxon>Neoteleostei</taxon>
        <taxon>Acanthomorphata</taxon>
        <taxon>Zeiogadaria</taxon>
        <taxon>Gadariae</taxon>
        <taxon>Gadiformes</taxon>
        <taxon>Gadoidei</taxon>
        <taxon>Merlucciidae</taxon>
        <taxon>Merluccius</taxon>
    </lineage>
</organism>
<evidence type="ECO:0000256" key="8">
    <source>
        <dbReference type="ARBA" id="ARBA00022807"/>
    </source>
</evidence>
<dbReference type="InterPro" id="IPR038765">
    <property type="entry name" value="Papain-like_cys_pep_sf"/>
</dbReference>
<accession>A0AA47NQW0</accession>
<feature type="domain" description="RanBP2-type" evidence="14">
    <location>
        <begin position="101"/>
        <end position="131"/>
    </location>
</feature>
<dbReference type="SUPFAM" id="SSF90209">
    <property type="entry name" value="Ran binding protein zinc finger-like"/>
    <property type="match status" value="3"/>
</dbReference>
<dbReference type="Gene3D" id="2.30.30.380">
    <property type="entry name" value="Zn-finger domain of Sec23/24"/>
    <property type="match status" value="2"/>
</dbReference>
<comment type="similarity">
    <text evidence="1">Belongs to the peptidase C2 family.</text>
</comment>
<feature type="domain" description="RanBP2-type" evidence="14">
    <location>
        <begin position="495"/>
        <end position="528"/>
    </location>
</feature>
<dbReference type="InterPro" id="IPR000169">
    <property type="entry name" value="Pept_cys_AS"/>
</dbReference>
<feature type="active site" evidence="10 11">
    <location>
        <position position="925"/>
    </location>
</feature>
<feature type="active site" evidence="10 11">
    <location>
        <position position="905"/>
    </location>
</feature>
<keyword evidence="8 11" id="KW-0788">Thiol protease</keyword>
<keyword evidence="5" id="KW-0677">Repeat</keyword>
<evidence type="ECO:0000313" key="16">
    <source>
        <dbReference type="EMBL" id="KAK0133132.1"/>
    </source>
</evidence>
<dbReference type="SUPFAM" id="SSF54001">
    <property type="entry name" value="Cysteine proteinases"/>
    <property type="match status" value="1"/>
</dbReference>
<proteinExistence type="inferred from homology"/>
<protein>
    <submittedName>
        <fullName evidence="16">Calpain-15</fullName>
    </submittedName>
</protein>
<evidence type="ECO:0000259" key="15">
    <source>
        <dbReference type="PROSITE" id="PS50203"/>
    </source>
</evidence>
<name>A0AA47NQW0_MERPO</name>
<reference evidence="16" key="1">
    <citation type="journal article" date="2023" name="Front. Mar. Sci.">
        <title>A new Merluccius polli reference genome to investigate the effects of global change in West African waters.</title>
        <authorList>
            <person name="Mateo J.L."/>
            <person name="Blanco-Fernandez C."/>
            <person name="Garcia-Vazquez E."/>
            <person name="Machado-Schiaffino G."/>
        </authorList>
    </citation>
    <scope>NUCLEOTIDE SEQUENCE</scope>
    <source>
        <strain evidence="16">C29</strain>
        <tissue evidence="16">Fin</tissue>
    </source>
</reference>
<dbReference type="InterPro" id="IPR001876">
    <property type="entry name" value="Znf_RanBP2"/>
</dbReference>
<feature type="region of interest" description="Disordered" evidence="13">
    <location>
        <begin position="175"/>
        <end position="195"/>
    </location>
</feature>
<evidence type="ECO:0000313" key="17">
    <source>
        <dbReference type="Proteomes" id="UP001174136"/>
    </source>
</evidence>
<gene>
    <name evidence="16" type="primary">CAPN15</name>
    <name evidence="16" type="ORF">N1851_031504</name>
</gene>
<sequence length="1284" mass="138856">MARIVVTEMHQKSKALSVTGLRFKLVHDRYSSHRDPKHNWCTHAALPTGEGGVKDGGGDVKGCNSWSFYQPGSERTSKIAPVASVATSRHSHSPGSMATVVQGSEWSCGRCTFLNAGGTPRCSICEAPRQKPDLNHILRLSSGEERRWACPRCTLKNPPGSGACSVCGFGPSPPAPANTDTTSPTTTSSSSCSSSTSTTVVVNGVLPPVLEPSVPAPPPVTILLEPRGQHPPTPKQEAPLRRSESNGEVGGAVVVQRAGWACPRCTLHNTPVALSCSACGGPRKLSLPKIPPEALVVPEVHAPLLLGFPVRPPPPLLIDLTDDSPPLAPPPCEPPEPPHPSPQALASPFAPFSSLQNNPVPRSRREVPPAGRPPNPTAPPPPYLPPRPPQPCPQLRTKPKHQAQPQEPPYPGKRLSILEEAEPPPLPHQHHHHHPTNPHLPSSSSSSASTWKCPGCSPPNPGGTSECEACGGSRAGGDLIDLVGCEAVRFTPAGPSGPDFSTWACSKCTLHNPAGASKCSACGSSKPHGFQDREAAVPRCCPHHGLPTGAVGTACSCSCSTATTSSSSSGHKARKQARVFPSSSSSSSASLSSSSASQEKAGQWGCPACTLLNDVKAKNCVACHTPQQYLTLRKVAKPLKRRESMHVEARRRNDEGEAKELWENIVSFCQENVVNFVDDSFPPGPRSVGFPESDSVQQRIKKWLRPHEINCSNFKDRGVKWSVFRTPRPSDILQGLLGNCWFLSALAVLAERPELVERVMITRTLCPQGAYQVRLCKDGTWTTVLVDDMLPCDDYGYLLFSQAQRKQLWVALIEKALAKLHGSYYALQAGRAIEGLATLTGAPCDSLMLQVSSTNPREEAIDTDLIWAKMLSSKEAGFLMGASCGGGNMKVDDGVYESMGLRPRHAYSILDVRDVQGYRLLRLRNPWGRFSWNGSWSDEWSDWPQHLRNELMAHGSSEGVFWMEYSDFIKYFDSVDICKIHSDWQEVRLQGCFPSRASGPITVTALTVLERTALELALFQEGSRRSDTADSHLLDLCIMVFRASFGGANRLTLGRLLAHSKRAVKKFVGCDVMLEPGEYAVVCCAFNHWQMNAALGPPTPVSSPTVSSSSSSGGGGAWRPAGQDYPCHILAVYSSRQVMVEQVEVTPTTLADAIILLTENKGERHEGREGMTCYYLTHGWAGLIVVVENRHPKYFLHVSCDCTDSFNVVSTRCSLKTIDSVPPLHRQVLVVLSQLEGNAGFSITHRLAHRKAAQASLGDWTPTKATHSPQLTPDIDGLHRPRPL</sequence>
<feature type="region of interest" description="Disordered" evidence="13">
    <location>
        <begin position="316"/>
        <end position="446"/>
    </location>
</feature>
<evidence type="ECO:0000256" key="9">
    <source>
        <dbReference type="ARBA" id="ARBA00022833"/>
    </source>
</evidence>
<evidence type="ECO:0000256" key="12">
    <source>
        <dbReference type="PROSITE-ProRule" id="PRU00322"/>
    </source>
</evidence>
<feature type="domain" description="Calpain catalytic" evidence="15">
    <location>
        <begin position="675"/>
        <end position="981"/>
    </location>
</feature>
<dbReference type="SMART" id="SM00547">
    <property type="entry name" value="ZnF_RBZ"/>
    <property type="match status" value="6"/>
</dbReference>